<dbReference type="STRING" id="6184.A0A430PZB7"/>
<reference evidence="3 4" key="1">
    <citation type="journal article" date="2019" name="PLoS Pathog.">
        <title>Genome sequence of the bovine parasite Schistosoma bovis Tanzania.</title>
        <authorList>
            <person name="Oey H."/>
            <person name="Zakrzewski M."/>
            <person name="Gobert G."/>
            <person name="Gravermann K."/>
            <person name="Stoye J."/>
            <person name="Jones M."/>
            <person name="Mcmanus D."/>
            <person name="Krause L."/>
        </authorList>
    </citation>
    <scope>NUCLEOTIDE SEQUENCE [LARGE SCALE GENOMIC DNA]</scope>
    <source>
        <strain evidence="3 4">TAN1997</strain>
    </source>
</reference>
<feature type="non-terminal residue" evidence="3">
    <location>
        <position position="431"/>
    </location>
</feature>
<feature type="chain" id="PRO_5019361969" evidence="2">
    <location>
        <begin position="20"/>
        <end position="431"/>
    </location>
</feature>
<proteinExistence type="predicted"/>
<gene>
    <name evidence="3" type="ORF">DC041_0003410</name>
</gene>
<sequence length="431" mass="49037">MILLTFCFYLKLQLNHISGQLNEHTNVQQNQTISHIVFDANETNPIAKNNQSEMDVMNLVQNQLNSSLTNEIPMPYLSVTTSNDHMYDRNVNESNVKYGGEEQETKSDIDNENKRKSQQTQLIIDFSGTNEKRLALQRQISEGDDRKSSIVQNQEQRAISKTERNISEFQVEQQQKIMQTEKQDDRKCRKENEVTKINEKTKNEQKIDKKPIYTNNETILTTTQSAKQNSESPKTHPVTEVMEPKIERYLENSQDIPNKTKTETTTITITNTTTTITTTNTDSKQNYPERTKISSETTKSQSQEELAKFPREKYFENEQEINTTTITRITSTTKTKTTIKNINTDNTNNTANSKQNIYTSTISKPVKDVAQLTTEQLLDNAQVVPNTTTIINTETTLTTAQSTQPTSASATSQPVTDVAQLTTEQLLDNAQ</sequence>
<comment type="caution">
    <text evidence="3">The sequence shown here is derived from an EMBL/GenBank/DDBJ whole genome shotgun (WGS) entry which is preliminary data.</text>
</comment>
<evidence type="ECO:0000313" key="3">
    <source>
        <dbReference type="EMBL" id="RTG80726.1"/>
    </source>
</evidence>
<evidence type="ECO:0000256" key="2">
    <source>
        <dbReference type="SAM" id="SignalP"/>
    </source>
</evidence>
<dbReference type="AlphaFoldDB" id="A0A430PZB7"/>
<feature type="region of interest" description="Disordered" evidence="1">
    <location>
        <begin position="94"/>
        <end position="118"/>
    </location>
</feature>
<feature type="region of interest" description="Disordered" evidence="1">
    <location>
        <begin position="279"/>
        <end position="307"/>
    </location>
</feature>
<feature type="compositionally biased region" description="Basic and acidic residues" evidence="1">
    <location>
        <begin position="99"/>
        <end position="115"/>
    </location>
</feature>
<protein>
    <submittedName>
        <fullName evidence="3">Uncharacterized protein</fullName>
    </submittedName>
</protein>
<accession>A0A430PZB7</accession>
<feature type="signal peptide" evidence="2">
    <location>
        <begin position="1"/>
        <end position="19"/>
    </location>
</feature>
<keyword evidence="2" id="KW-0732">Signal</keyword>
<evidence type="ECO:0000256" key="1">
    <source>
        <dbReference type="SAM" id="MobiDB-lite"/>
    </source>
</evidence>
<keyword evidence="4" id="KW-1185">Reference proteome</keyword>
<dbReference type="EMBL" id="QMKO01003905">
    <property type="protein sequence ID" value="RTG80726.1"/>
    <property type="molecule type" value="Genomic_DNA"/>
</dbReference>
<evidence type="ECO:0000313" key="4">
    <source>
        <dbReference type="Proteomes" id="UP000290809"/>
    </source>
</evidence>
<organism evidence="3 4">
    <name type="scientific">Schistosoma bovis</name>
    <name type="common">Blood fluke</name>
    <dbReference type="NCBI Taxonomy" id="6184"/>
    <lineage>
        <taxon>Eukaryota</taxon>
        <taxon>Metazoa</taxon>
        <taxon>Spiralia</taxon>
        <taxon>Lophotrochozoa</taxon>
        <taxon>Platyhelminthes</taxon>
        <taxon>Trematoda</taxon>
        <taxon>Digenea</taxon>
        <taxon>Strigeidida</taxon>
        <taxon>Schistosomatoidea</taxon>
        <taxon>Schistosomatidae</taxon>
        <taxon>Schistosoma</taxon>
    </lineage>
</organism>
<dbReference type="Proteomes" id="UP000290809">
    <property type="component" value="Unassembled WGS sequence"/>
</dbReference>
<feature type="compositionally biased region" description="Low complexity" evidence="1">
    <location>
        <begin position="294"/>
        <end position="304"/>
    </location>
</feature>
<name>A0A430PZB7_SCHBO</name>